<gene>
    <name evidence="3" type="ORF">ADS79_12770</name>
    <name evidence="2" type="ORF">BRE01_39570</name>
</gene>
<evidence type="ECO:0008006" key="6">
    <source>
        <dbReference type="Google" id="ProtNLM"/>
    </source>
</evidence>
<dbReference type="STRING" id="54915.ADS79_12770"/>
<feature type="signal peptide" evidence="1">
    <location>
        <begin position="1"/>
        <end position="23"/>
    </location>
</feature>
<reference evidence="2 5" key="3">
    <citation type="submission" date="2019-06" db="EMBL/GenBank/DDBJ databases">
        <title>Whole genome shotgun sequence of Brevibacillus reuszeri NBRC 15719.</title>
        <authorList>
            <person name="Hosoyama A."/>
            <person name="Uohara A."/>
            <person name="Ohji S."/>
            <person name="Ichikawa N."/>
        </authorList>
    </citation>
    <scope>NUCLEOTIDE SEQUENCE [LARGE SCALE GENOMIC DNA]</scope>
    <source>
        <strain evidence="2 5">NBRC 15719</strain>
    </source>
</reference>
<feature type="chain" id="PRO_5005533702" description="Lipoprotein" evidence="1">
    <location>
        <begin position="24"/>
        <end position="352"/>
    </location>
</feature>
<dbReference type="OrthoDB" id="2474655at2"/>
<dbReference type="EMBL" id="BJON01000015">
    <property type="protein sequence ID" value="GED70255.1"/>
    <property type="molecule type" value="Genomic_DNA"/>
</dbReference>
<dbReference type="PROSITE" id="PS51257">
    <property type="entry name" value="PROKAR_LIPOPROTEIN"/>
    <property type="match status" value="1"/>
</dbReference>
<evidence type="ECO:0000313" key="2">
    <source>
        <dbReference type="EMBL" id="GED70255.1"/>
    </source>
</evidence>
<evidence type="ECO:0000313" key="5">
    <source>
        <dbReference type="Proteomes" id="UP000319578"/>
    </source>
</evidence>
<evidence type="ECO:0000313" key="3">
    <source>
        <dbReference type="EMBL" id="KNB72710.1"/>
    </source>
</evidence>
<dbReference type="AlphaFoldDB" id="A0A0K9YWU6"/>
<evidence type="ECO:0000256" key="1">
    <source>
        <dbReference type="SAM" id="SignalP"/>
    </source>
</evidence>
<keyword evidence="5" id="KW-1185">Reference proteome</keyword>
<dbReference type="Proteomes" id="UP000036834">
    <property type="component" value="Unassembled WGS sequence"/>
</dbReference>
<proteinExistence type="predicted"/>
<dbReference type="EMBL" id="LGIQ01000007">
    <property type="protein sequence ID" value="KNB72710.1"/>
    <property type="molecule type" value="Genomic_DNA"/>
</dbReference>
<reference evidence="3" key="2">
    <citation type="submission" date="2015-07" db="EMBL/GenBank/DDBJ databases">
        <title>MeaNS - Measles Nucleotide Surveillance Program.</title>
        <authorList>
            <person name="Tran T."/>
            <person name="Druce J."/>
        </authorList>
    </citation>
    <scope>NUCLEOTIDE SEQUENCE</scope>
    <source>
        <strain evidence="3">DSM 9887</strain>
    </source>
</reference>
<reference evidence="4" key="1">
    <citation type="submission" date="2015-07" db="EMBL/GenBank/DDBJ databases">
        <title>Genome sequencing project for genomic taxonomy and phylogenomics of Bacillus-like bacteria.</title>
        <authorList>
            <person name="Liu B."/>
            <person name="Wang J."/>
            <person name="Zhu Y."/>
            <person name="Liu G."/>
            <person name="Chen Q."/>
            <person name="Chen Z."/>
            <person name="Lan J."/>
            <person name="Che J."/>
            <person name="Ge C."/>
            <person name="Shi H."/>
            <person name="Pan Z."/>
            <person name="Liu X."/>
        </authorList>
    </citation>
    <scope>NUCLEOTIDE SEQUENCE [LARGE SCALE GENOMIC DNA]</scope>
    <source>
        <strain evidence="4">DSM 9887</strain>
    </source>
</reference>
<organism evidence="3 4">
    <name type="scientific">Brevibacillus reuszeri</name>
    <dbReference type="NCBI Taxonomy" id="54915"/>
    <lineage>
        <taxon>Bacteria</taxon>
        <taxon>Bacillati</taxon>
        <taxon>Bacillota</taxon>
        <taxon>Bacilli</taxon>
        <taxon>Bacillales</taxon>
        <taxon>Paenibacillaceae</taxon>
        <taxon>Brevibacillus</taxon>
    </lineage>
</organism>
<keyword evidence="1" id="KW-0732">Signal</keyword>
<accession>A0A0K9YWU6</accession>
<dbReference type="RefSeq" id="WP_049738756.1">
    <property type="nucleotide sequence ID" value="NZ_BJON01000015.1"/>
</dbReference>
<evidence type="ECO:0000313" key="4">
    <source>
        <dbReference type="Proteomes" id="UP000036834"/>
    </source>
</evidence>
<dbReference type="Proteomes" id="UP000319578">
    <property type="component" value="Unassembled WGS sequence"/>
</dbReference>
<name>A0A0K9YWU6_9BACL</name>
<protein>
    <recommendedName>
        <fullName evidence="6">Lipoprotein</fullName>
    </recommendedName>
</protein>
<dbReference type="PATRIC" id="fig|54915.3.peg.1541"/>
<comment type="caution">
    <text evidence="3">The sequence shown here is derived from an EMBL/GenBank/DDBJ whole genome shotgun (WGS) entry which is preliminary data.</text>
</comment>
<sequence>MKSSLRAYLLSLLVASMVMTGCAQGSKVSETDMRDRMETELGGVEKVTVMSTDGQEVALDLPVFLKELPTQGQDLQLSAEPLKQEDVRFTLVLYRKQSAPLVVTVGEKASQFGESTYRGNGAIYFYQWIHKQTGKGLLAQKFENGLLSAEDLSKTIVLSGTELEYIRNVLSTAVPETDKITKQFPLFPTYKIRVGSTQKPLEVTVLTPTVISVPFGREKHYFHVEGQLFSRMTALLPPSETEEHSIDRLFKSSRIHLVATGEMTGEDRELDATQTTVEQGIAHQIVRLLQKGTRLENAPQAPGKEQYQLKFLLNGTERSVVFYPRYFKLDQSWYAHDELAQNVWKLFENLRK</sequence>